<dbReference type="AlphaFoldDB" id="A0A561UAB6"/>
<protein>
    <submittedName>
        <fullName evidence="3">Acyl-CoA synthetase (AMP-forming)/AMP-acid ligase II</fullName>
    </submittedName>
</protein>
<comment type="caution">
    <text evidence="3">The sequence shown here is derived from an EMBL/GenBank/DDBJ whole genome shotgun (WGS) entry which is preliminary data.</text>
</comment>
<dbReference type="PANTHER" id="PTHR43767:SF1">
    <property type="entry name" value="NONRIBOSOMAL PEPTIDE SYNTHASE PES1 (EUROFUNG)-RELATED"/>
    <property type="match status" value="1"/>
</dbReference>
<sequence length="537" mass="57109">MHALSGPSTGQPLPAPPTILAQLDRWARLRGDAPWLTVVEGDGRRTTLSFRELDVRSQALADWLAREVGVRPGDVCGLLPVNDVPSVVAVFALLRSGCPILVLNPHDPPQRLAEQTAALGAGFVFRGPKAPDPGVGSIIRLPDRLPEAAGTGTARPGSGRLPGPEADALFFGTSGSTAASKLVAQTHANAAVNAYAVGRHHALRPGDRLLGCLPIHHVNGMHFTLFATLAAGAHAVLAESFSPFTYADIISEYRPRLASVVPSILESLLEARPRPQLPAEFEYFVSAAAPLATTTVQNVFTRLNARVLQGYGLTETTNFSTTMPRQLHESDYRALTLDSEIPPVGHALHGSEIAVLDPDGTPVPAGEVGEICMRGYNVMSRYVGNPAATDEAFANGWFHSGDLGFIGPDGTPGQGLLTITGRKKNIAKVGGESVSLEELERALLSFPPVRDAGCATMPDRRRGEMVVAAVVVSGELSEKSLLDHLRTRLSPAALPRTITRLEQIPRTATGKIRRSELADVLARAAAERPRSHGSRSE</sequence>
<evidence type="ECO:0000313" key="4">
    <source>
        <dbReference type="Proteomes" id="UP000317940"/>
    </source>
</evidence>
<dbReference type="RefSeq" id="WP_246213275.1">
    <property type="nucleotide sequence ID" value="NZ_BAAAMZ010000020.1"/>
</dbReference>
<keyword evidence="3" id="KW-0436">Ligase</keyword>
<reference evidence="3 4" key="1">
    <citation type="submission" date="2019-06" db="EMBL/GenBank/DDBJ databases">
        <title>Sequencing the genomes of 1000 actinobacteria strains.</title>
        <authorList>
            <person name="Klenk H.-P."/>
        </authorList>
    </citation>
    <scope>NUCLEOTIDE SEQUENCE [LARGE SCALE GENOMIC DNA]</scope>
    <source>
        <strain evidence="3 4">DSM 44826</strain>
    </source>
</reference>
<organism evidence="3 4">
    <name type="scientific">Kitasatospora viridis</name>
    <dbReference type="NCBI Taxonomy" id="281105"/>
    <lineage>
        <taxon>Bacteria</taxon>
        <taxon>Bacillati</taxon>
        <taxon>Actinomycetota</taxon>
        <taxon>Actinomycetes</taxon>
        <taxon>Kitasatosporales</taxon>
        <taxon>Streptomycetaceae</taxon>
        <taxon>Kitasatospora</taxon>
    </lineage>
</organism>
<accession>A0A561UAB6</accession>
<dbReference type="InterPro" id="IPR050237">
    <property type="entry name" value="ATP-dep_AMP-bd_enzyme"/>
</dbReference>
<dbReference type="Gene3D" id="3.30.300.30">
    <property type="match status" value="1"/>
</dbReference>
<dbReference type="SUPFAM" id="SSF56801">
    <property type="entry name" value="Acetyl-CoA synthetase-like"/>
    <property type="match status" value="1"/>
</dbReference>
<evidence type="ECO:0000313" key="3">
    <source>
        <dbReference type="EMBL" id="TWF96306.1"/>
    </source>
</evidence>
<feature type="domain" description="AMP-dependent synthetase/ligase" evidence="1">
    <location>
        <begin position="24"/>
        <end position="382"/>
    </location>
</feature>
<proteinExistence type="predicted"/>
<dbReference type="Gene3D" id="3.40.50.12780">
    <property type="entry name" value="N-terminal domain of ligase-like"/>
    <property type="match status" value="1"/>
</dbReference>
<dbReference type="Proteomes" id="UP000317940">
    <property type="component" value="Unassembled WGS sequence"/>
</dbReference>
<gene>
    <name evidence="3" type="ORF">FHX73_1170</name>
</gene>
<dbReference type="Pfam" id="PF00501">
    <property type="entry name" value="AMP-binding"/>
    <property type="match status" value="1"/>
</dbReference>
<dbReference type="PANTHER" id="PTHR43767">
    <property type="entry name" value="LONG-CHAIN-FATTY-ACID--COA LIGASE"/>
    <property type="match status" value="1"/>
</dbReference>
<dbReference type="EMBL" id="VIWT01000001">
    <property type="protein sequence ID" value="TWF96306.1"/>
    <property type="molecule type" value="Genomic_DNA"/>
</dbReference>
<dbReference type="InterPro" id="IPR045851">
    <property type="entry name" value="AMP-bd_C_sf"/>
</dbReference>
<dbReference type="InterPro" id="IPR025110">
    <property type="entry name" value="AMP-bd_C"/>
</dbReference>
<feature type="domain" description="AMP-binding enzyme C-terminal" evidence="2">
    <location>
        <begin position="438"/>
        <end position="511"/>
    </location>
</feature>
<dbReference type="GO" id="GO:0016878">
    <property type="term" value="F:acid-thiol ligase activity"/>
    <property type="evidence" value="ECO:0007669"/>
    <property type="project" value="UniProtKB-ARBA"/>
</dbReference>
<dbReference type="Pfam" id="PF13193">
    <property type="entry name" value="AMP-binding_C"/>
    <property type="match status" value="1"/>
</dbReference>
<evidence type="ECO:0000259" key="1">
    <source>
        <dbReference type="Pfam" id="PF00501"/>
    </source>
</evidence>
<name>A0A561UAB6_9ACTN</name>
<keyword evidence="4" id="KW-1185">Reference proteome</keyword>
<dbReference type="InterPro" id="IPR042099">
    <property type="entry name" value="ANL_N_sf"/>
</dbReference>
<dbReference type="InterPro" id="IPR000873">
    <property type="entry name" value="AMP-dep_synth/lig_dom"/>
</dbReference>
<evidence type="ECO:0000259" key="2">
    <source>
        <dbReference type="Pfam" id="PF13193"/>
    </source>
</evidence>